<evidence type="ECO:0000313" key="4">
    <source>
        <dbReference type="Proteomes" id="UP001058120"/>
    </source>
</evidence>
<dbReference type="PANTHER" id="PTHR46797">
    <property type="entry name" value="HTH-TYPE TRANSCRIPTIONAL REGULATOR"/>
    <property type="match status" value="1"/>
</dbReference>
<dbReference type="EMBL" id="CP065938">
    <property type="protein sequence ID" value="UWX05860.1"/>
    <property type="molecule type" value="Genomic_DNA"/>
</dbReference>
<dbReference type="PROSITE" id="PS50943">
    <property type="entry name" value="HTH_CROC1"/>
    <property type="match status" value="1"/>
</dbReference>
<dbReference type="InterPro" id="IPR050807">
    <property type="entry name" value="TransReg_Diox_bact_type"/>
</dbReference>
<protein>
    <submittedName>
        <fullName evidence="3">Helix-turn-helix domain-containing protein</fullName>
    </submittedName>
</protein>
<keyword evidence="1" id="KW-0238">DNA-binding</keyword>
<evidence type="ECO:0000259" key="2">
    <source>
        <dbReference type="PROSITE" id="PS50943"/>
    </source>
</evidence>
<dbReference type="Pfam" id="PF01381">
    <property type="entry name" value="HTH_3"/>
    <property type="match status" value="1"/>
</dbReference>
<dbReference type="CDD" id="cd02209">
    <property type="entry name" value="cupin_XRE_C"/>
    <property type="match status" value="1"/>
</dbReference>
<dbReference type="InterPro" id="IPR010982">
    <property type="entry name" value="Lambda_DNA-bd_dom_sf"/>
</dbReference>
<dbReference type="PANTHER" id="PTHR46797:SF1">
    <property type="entry name" value="METHYLPHOSPHONATE SYNTHASE"/>
    <property type="match status" value="1"/>
</dbReference>
<accession>A0ABY5Y1C8</accession>
<dbReference type="SMART" id="SM00530">
    <property type="entry name" value="HTH_XRE"/>
    <property type="match status" value="1"/>
</dbReference>
<keyword evidence="4" id="KW-1185">Reference proteome</keyword>
<proteinExistence type="predicted"/>
<organism evidence="3 4">
    <name type="scientific">Taurinivorans muris</name>
    <dbReference type="NCBI Taxonomy" id="2787751"/>
    <lineage>
        <taxon>Bacteria</taxon>
        <taxon>Pseudomonadati</taxon>
        <taxon>Thermodesulfobacteriota</taxon>
        <taxon>Desulfovibrionia</taxon>
        <taxon>Desulfovibrionales</taxon>
        <taxon>Desulfovibrionaceae</taxon>
        <taxon>Taurinivorans</taxon>
    </lineage>
</organism>
<dbReference type="Proteomes" id="UP001058120">
    <property type="component" value="Chromosome"/>
</dbReference>
<dbReference type="InterPro" id="IPR001387">
    <property type="entry name" value="Cro/C1-type_HTH"/>
</dbReference>
<gene>
    <name evidence="3" type="ORF">JBF11_00580</name>
</gene>
<sequence length="179" mass="20679">MKEIKNLGKKIKSLRKKNNITLTRLSELSGVSQGYLSRIENGKHDPTFSVLLQIARALQIQIGMLYEEKPQKNDHINIIRKAQRIKREQPEKDYSHFEFPTTIKNRKMRAYITEPSFTPIHVTGNDERTYFVLEGQFLLNDEILQEGDLAYIDTDTPHSGASHGEKKARVLSVIYSYDT</sequence>
<dbReference type="InterPro" id="IPR011051">
    <property type="entry name" value="RmlC_Cupin_sf"/>
</dbReference>
<dbReference type="SUPFAM" id="SSF51182">
    <property type="entry name" value="RmlC-like cupins"/>
    <property type="match status" value="1"/>
</dbReference>
<evidence type="ECO:0000313" key="3">
    <source>
        <dbReference type="EMBL" id="UWX05860.1"/>
    </source>
</evidence>
<name>A0ABY5Y1C8_9BACT</name>
<dbReference type="InterPro" id="IPR014710">
    <property type="entry name" value="RmlC-like_jellyroll"/>
</dbReference>
<dbReference type="InterPro" id="IPR013096">
    <property type="entry name" value="Cupin_2"/>
</dbReference>
<feature type="domain" description="HTH cro/C1-type" evidence="2">
    <location>
        <begin position="11"/>
        <end position="65"/>
    </location>
</feature>
<dbReference type="RefSeq" id="WP_334315451.1">
    <property type="nucleotide sequence ID" value="NZ_CP065938.1"/>
</dbReference>
<reference evidence="3" key="1">
    <citation type="submission" date="2020-12" db="EMBL/GenBank/DDBJ databases">
        <title>Taurinivorans muris gen. nov., sp. nov., fundamental and realized metabolic niche of a ubiquitous sulfidogenic bacterium in the murine intestine.</title>
        <authorList>
            <person name="Ye H."/>
            <person name="Hanson B.T."/>
            <person name="Loy A."/>
        </authorList>
    </citation>
    <scope>NUCLEOTIDE SEQUENCE</scope>
    <source>
        <strain evidence="3">LT0009</strain>
    </source>
</reference>
<dbReference type="Pfam" id="PF07883">
    <property type="entry name" value="Cupin_2"/>
    <property type="match status" value="1"/>
</dbReference>
<dbReference type="SUPFAM" id="SSF47413">
    <property type="entry name" value="lambda repressor-like DNA-binding domains"/>
    <property type="match status" value="1"/>
</dbReference>
<dbReference type="CDD" id="cd00093">
    <property type="entry name" value="HTH_XRE"/>
    <property type="match status" value="1"/>
</dbReference>
<dbReference type="Gene3D" id="2.60.120.10">
    <property type="entry name" value="Jelly Rolls"/>
    <property type="match status" value="1"/>
</dbReference>
<evidence type="ECO:0000256" key="1">
    <source>
        <dbReference type="ARBA" id="ARBA00023125"/>
    </source>
</evidence>
<dbReference type="Gene3D" id="1.10.260.40">
    <property type="entry name" value="lambda repressor-like DNA-binding domains"/>
    <property type="match status" value="1"/>
</dbReference>